<dbReference type="SUPFAM" id="SSF56601">
    <property type="entry name" value="beta-lactamase/transpeptidase-like"/>
    <property type="match status" value="1"/>
</dbReference>
<feature type="domain" description="Penicillin-binding protein transpeptidase" evidence="2">
    <location>
        <begin position="158"/>
        <end position="487"/>
    </location>
</feature>
<dbReference type="PANTHER" id="PTHR30627">
    <property type="entry name" value="PEPTIDOGLYCAN D,D-TRANSPEPTIDASE"/>
    <property type="match status" value="1"/>
</dbReference>
<protein>
    <submittedName>
        <fullName evidence="4">Penicillin-binding transpeptidase domain-containing protein</fullName>
    </submittedName>
</protein>
<accession>A0ABN2W856</accession>
<evidence type="ECO:0000256" key="1">
    <source>
        <dbReference type="SAM" id="MobiDB-lite"/>
    </source>
</evidence>
<dbReference type="Gene3D" id="3.90.1310.10">
    <property type="entry name" value="Penicillin-binding protein 2a (Domain 2)"/>
    <property type="match status" value="1"/>
</dbReference>
<dbReference type="InterPro" id="IPR050515">
    <property type="entry name" value="Beta-lactam/transpept"/>
</dbReference>
<dbReference type="RefSeq" id="WP_344531264.1">
    <property type="nucleotide sequence ID" value="NZ_BAAAPE010000012.1"/>
</dbReference>
<dbReference type="InterPro" id="IPR054120">
    <property type="entry name" value="PBPA_dimer"/>
</dbReference>
<evidence type="ECO:0000259" key="2">
    <source>
        <dbReference type="Pfam" id="PF00905"/>
    </source>
</evidence>
<dbReference type="Pfam" id="PF21922">
    <property type="entry name" value="PBP_dimer_2"/>
    <property type="match status" value="1"/>
</dbReference>
<sequence length="494" mass="53452">MNKPLRRIAIFCGLLTLALLIRDNWIQFVKADELKEHPKNRRVAIERYSQPRGNIIVDGKSVTGSTEVKGKIVDFKYKRTYKNGKLWSPITGYASQAFGANQLEKLYDPILTGNDDRLFFNRTIDMLTGKQQKGGNVVTTLNAKAQKAAYDALGDKKGAVAAINPKTGAILALANKPSYDPSVFAGMSEDDSKAYNALQKKNNKDDPTLNRALRQTYPPGSTFKVVTAAAGLESGDYDLDGKTDSEVPYRLPQSTTELPNEGNDALCKDASVRVALQWSCNTVFAKMSDKLGNEAMMEQAEKFGFNRDLDDDSQDTPVRPAQSIYPKDNRPQNAQAGIGQASNRATPLQMAMVTSAIANDGKLMKPYMVDQLVAPNLNVVEQTKPKELSQAVSPENAQKLQEGMETVVKEGTGKPGQIPGVTVGGKTGTAQHGENNKDNPYAWFISYAKDGDGSPVAVAVVVESSDTLRSDIAGGKLAAPVAKAVMEAVLDGKQ</sequence>
<keyword evidence="5" id="KW-1185">Reference proteome</keyword>
<feature type="compositionally biased region" description="Polar residues" evidence="1">
    <location>
        <begin position="331"/>
        <end position="342"/>
    </location>
</feature>
<feature type="region of interest" description="Disordered" evidence="1">
    <location>
        <begin position="306"/>
        <end position="342"/>
    </location>
</feature>
<dbReference type="EMBL" id="BAAAPE010000012">
    <property type="protein sequence ID" value="GAA2085531.1"/>
    <property type="molecule type" value="Genomic_DNA"/>
</dbReference>
<proteinExistence type="predicted"/>
<name>A0ABN2W856_9ACTN</name>
<dbReference type="Proteomes" id="UP001500016">
    <property type="component" value="Unassembled WGS sequence"/>
</dbReference>
<organism evidence="4 5">
    <name type="scientific">Streptomyces albiaxialis</name>
    <dbReference type="NCBI Taxonomy" id="329523"/>
    <lineage>
        <taxon>Bacteria</taxon>
        <taxon>Bacillati</taxon>
        <taxon>Actinomycetota</taxon>
        <taxon>Actinomycetes</taxon>
        <taxon>Kitasatosporales</taxon>
        <taxon>Streptomycetaceae</taxon>
        <taxon>Streptomyces</taxon>
    </lineage>
</organism>
<feature type="region of interest" description="Disordered" evidence="1">
    <location>
        <begin position="410"/>
        <end position="435"/>
    </location>
</feature>
<dbReference type="Pfam" id="PF00905">
    <property type="entry name" value="Transpeptidase"/>
    <property type="match status" value="1"/>
</dbReference>
<dbReference type="PANTHER" id="PTHR30627:SF24">
    <property type="entry name" value="PENICILLIN-BINDING PROTEIN 4B"/>
    <property type="match status" value="1"/>
</dbReference>
<dbReference type="Gene3D" id="3.40.710.10">
    <property type="entry name" value="DD-peptidase/beta-lactamase superfamily"/>
    <property type="match status" value="1"/>
</dbReference>
<evidence type="ECO:0000313" key="4">
    <source>
        <dbReference type="EMBL" id="GAA2085531.1"/>
    </source>
</evidence>
<dbReference type="InterPro" id="IPR012338">
    <property type="entry name" value="Beta-lactam/transpept-like"/>
</dbReference>
<reference evidence="4 5" key="1">
    <citation type="journal article" date="2019" name="Int. J. Syst. Evol. Microbiol.">
        <title>The Global Catalogue of Microorganisms (GCM) 10K type strain sequencing project: providing services to taxonomists for standard genome sequencing and annotation.</title>
        <authorList>
            <consortium name="The Broad Institute Genomics Platform"/>
            <consortium name="The Broad Institute Genome Sequencing Center for Infectious Disease"/>
            <person name="Wu L."/>
            <person name="Ma J."/>
        </authorList>
    </citation>
    <scope>NUCLEOTIDE SEQUENCE [LARGE SCALE GENOMIC DNA]</scope>
    <source>
        <strain evidence="4 5">JCM 15478</strain>
    </source>
</reference>
<feature type="domain" description="Penicillin binding protein A dimerisation" evidence="3">
    <location>
        <begin position="52"/>
        <end position="137"/>
    </location>
</feature>
<evidence type="ECO:0000313" key="5">
    <source>
        <dbReference type="Proteomes" id="UP001500016"/>
    </source>
</evidence>
<gene>
    <name evidence="4" type="ORF">GCM10009801_47300</name>
</gene>
<comment type="caution">
    <text evidence="4">The sequence shown here is derived from an EMBL/GenBank/DDBJ whole genome shotgun (WGS) entry which is preliminary data.</text>
</comment>
<evidence type="ECO:0000259" key="3">
    <source>
        <dbReference type="Pfam" id="PF21922"/>
    </source>
</evidence>
<dbReference type="InterPro" id="IPR001460">
    <property type="entry name" value="PCN-bd_Tpept"/>
</dbReference>